<keyword evidence="3" id="KW-1185">Reference proteome</keyword>
<reference evidence="2 3" key="1">
    <citation type="journal article" date="2022" name="Allergy">
        <title>Genome assembly and annotation of Periplaneta americana reveal a comprehensive cockroach allergen profile.</title>
        <authorList>
            <person name="Wang L."/>
            <person name="Xiong Q."/>
            <person name="Saelim N."/>
            <person name="Wang L."/>
            <person name="Nong W."/>
            <person name="Wan A.T."/>
            <person name="Shi M."/>
            <person name="Liu X."/>
            <person name="Cao Q."/>
            <person name="Hui J.H.L."/>
            <person name="Sookrung N."/>
            <person name="Leung T.F."/>
            <person name="Tungtrongchitr A."/>
            <person name="Tsui S.K.W."/>
        </authorList>
    </citation>
    <scope>NUCLEOTIDE SEQUENCE [LARGE SCALE GENOMIC DNA]</scope>
    <source>
        <strain evidence="2">PWHHKU_190912</strain>
    </source>
</reference>
<name>A0ABQ8TAM4_PERAM</name>
<feature type="region of interest" description="Disordered" evidence="1">
    <location>
        <begin position="86"/>
        <end position="122"/>
    </location>
</feature>
<sequence>MDLREVGCDGREWINLALDKHRWWAYIPPYCTVAVGSDVVMKQHPGSNSGAEAAKTAAATGMLHSVYPMQHVSVLSIPPTRWIATSLGSGSGDDDGKQAENKKQRGRRKQLDGGSNLIESRDEPLYGSTPIAQWRNFYGFTYLDISGE</sequence>
<accession>A0ABQ8TAM4</accession>
<proteinExistence type="predicted"/>
<evidence type="ECO:0000256" key="1">
    <source>
        <dbReference type="SAM" id="MobiDB-lite"/>
    </source>
</evidence>
<dbReference type="Proteomes" id="UP001148838">
    <property type="component" value="Unassembled WGS sequence"/>
</dbReference>
<dbReference type="EMBL" id="JAJSOF020000013">
    <property type="protein sequence ID" value="KAJ4443288.1"/>
    <property type="molecule type" value="Genomic_DNA"/>
</dbReference>
<protein>
    <submittedName>
        <fullName evidence="2">Uncharacterized protein</fullName>
    </submittedName>
</protein>
<gene>
    <name evidence="2" type="ORF">ANN_04956</name>
</gene>
<organism evidence="2 3">
    <name type="scientific">Periplaneta americana</name>
    <name type="common">American cockroach</name>
    <name type="synonym">Blatta americana</name>
    <dbReference type="NCBI Taxonomy" id="6978"/>
    <lineage>
        <taxon>Eukaryota</taxon>
        <taxon>Metazoa</taxon>
        <taxon>Ecdysozoa</taxon>
        <taxon>Arthropoda</taxon>
        <taxon>Hexapoda</taxon>
        <taxon>Insecta</taxon>
        <taxon>Pterygota</taxon>
        <taxon>Neoptera</taxon>
        <taxon>Polyneoptera</taxon>
        <taxon>Dictyoptera</taxon>
        <taxon>Blattodea</taxon>
        <taxon>Blattoidea</taxon>
        <taxon>Blattidae</taxon>
        <taxon>Blattinae</taxon>
        <taxon>Periplaneta</taxon>
    </lineage>
</organism>
<evidence type="ECO:0000313" key="3">
    <source>
        <dbReference type="Proteomes" id="UP001148838"/>
    </source>
</evidence>
<evidence type="ECO:0000313" key="2">
    <source>
        <dbReference type="EMBL" id="KAJ4443288.1"/>
    </source>
</evidence>
<comment type="caution">
    <text evidence="2">The sequence shown here is derived from an EMBL/GenBank/DDBJ whole genome shotgun (WGS) entry which is preliminary data.</text>
</comment>
<feature type="compositionally biased region" description="Basic and acidic residues" evidence="1">
    <location>
        <begin position="94"/>
        <end position="103"/>
    </location>
</feature>